<dbReference type="PANTHER" id="PTHR30055:SF238">
    <property type="entry name" value="MYCOFACTOCIN BIOSYNTHESIS TRANSCRIPTIONAL REGULATOR MFTR-RELATED"/>
    <property type="match status" value="1"/>
</dbReference>
<name>A0A511DJX3_9PSEU</name>
<dbReference type="GO" id="GO:0000976">
    <property type="term" value="F:transcription cis-regulatory region binding"/>
    <property type="evidence" value="ECO:0007669"/>
    <property type="project" value="TreeGrafter"/>
</dbReference>
<evidence type="ECO:0000256" key="2">
    <source>
        <dbReference type="ARBA" id="ARBA00023125"/>
    </source>
</evidence>
<keyword evidence="7" id="KW-1185">Reference proteome</keyword>
<dbReference type="Proteomes" id="UP000321685">
    <property type="component" value="Unassembled WGS sequence"/>
</dbReference>
<feature type="domain" description="HTH tetR-type" evidence="5">
    <location>
        <begin position="16"/>
        <end position="76"/>
    </location>
</feature>
<dbReference type="SUPFAM" id="SSF46689">
    <property type="entry name" value="Homeodomain-like"/>
    <property type="match status" value="1"/>
</dbReference>
<dbReference type="GO" id="GO:0003700">
    <property type="term" value="F:DNA-binding transcription factor activity"/>
    <property type="evidence" value="ECO:0007669"/>
    <property type="project" value="TreeGrafter"/>
</dbReference>
<keyword evidence="1" id="KW-0805">Transcription regulation</keyword>
<evidence type="ECO:0000313" key="6">
    <source>
        <dbReference type="EMBL" id="GEL23338.1"/>
    </source>
</evidence>
<evidence type="ECO:0000256" key="1">
    <source>
        <dbReference type="ARBA" id="ARBA00023015"/>
    </source>
</evidence>
<accession>A0A511DJX3</accession>
<evidence type="ECO:0000259" key="5">
    <source>
        <dbReference type="PROSITE" id="PS50977"/>
    </source>
</evidence>
<protein>
    <submittedName>
        <fullName evidence="6">TetR family transcriptional regulator</fullName>
    </submittedName>
</protein>
<keyword evidence="2 4" id="KW-0238">DNA-binding</keyword>
<dbReference type="PANTHER" id="PTHR30055">
    <property type="entry name" value="HTH-TYPE TRANSCRIPTIONAL REGULATOR RUTR"/>
    <property type="match status" value="1"/>
</dbReference>
<sequence>MDRDEQQPSLRERRRRQTEDEIGNAALELFERQGVAATTAEDIARAAGISPRTFFRFCATKEQAVMLGDRELETDLLAELGALRAGDDAYAALETYWHDALTRLGADPTSGDRFLRVRRLALHEPTVLATSLRLDAERTELRVSTLVASTGTTPLRARAVVDAFSTMVRLTLEEWVRSVEAGDPADPLTVYAQCRVAFREAVAGSRVTA</sequence>
<evidence type="ECO:0000256" key="4">
    <source>
        <dbReference type="PROSITE-ProRule" id="PRU00335"/>
    </source>
</evidence>
<feature type="DNA-binding region" description="H-T-H motif" evidence="4">
    <location>
        <begin position="39"/>
        <end position="58"/>
    </location>
</feature>
<dbReference type="EMBL" id="BJVJ01000018">
    <property type="protein sequence ID" value="GEL23338.1"/>
    <property type="molecule type" value="Genomic_DNA"/>
</dbReference>
<dbReference type="InterPro" id="IPR009057">
    <property type="entry name" value="Homeodomain-like_sf"/>
</dbReference>
<dbReference type="OrthoDB" id="4143918at2"/>
<dbReference type="Gene3D" id="1.10.357.10">
    <property type="entry name" value="Tetracycline Repressor, domain 2"/>
    <property type="match status" value="1"/>
</dbReference>
<dbReference type="RefSeq" id="WP_147106241.1">
    <property type="nucleotide sequence ID" value="NZ_BJVJ01000018.1"/>
</dbReference>
<organism evidence="6 7">
    <name type="scientific">Pseudonocardia sulfidoxydans NBRC 16205</name>
    <dbReference type="NCBI Taxonomy" id="1223511"/>
    <lineage>
        <taxon>Bacteria</taxon>
        <taxon>Bacillati</taxon>
        <taxon>Actinomycetota</taxon>
        <taxon>Actinomycetes</taxon>
        <taxon>Pseudonocardiales</taxon>
        <taxon>Pseudonocardiaceae</taxon>
        <taxon>Pseudonocardia</taxon>
    </lineage>
</organism>
<proteinExistence type="predicted"/>
<dbReference type="Pfam" id="PF00440">
    <property type="entry name" value="TetR_N"/>
    <property type="match status" value="1"/>
</dbReference>
<dbReference type="AlphaFoldDB" id="A0A511DJX3"/>
<dbReference type="InterPro" id="IPR050109">
    <property type="entry name" value="HTH-type_TetR-like_transc_reg"/>
</dbReference>
<keyword evidence="3" id="KW-0804">Transcription</keyword>
<reference evidence="6 7" key="1">
    <citation type="submission" date="2019-07" db="EMBL/GenBank/DDBJ databases">
        <title>Whole genome shotgun sequence of Pseudonocardia sulfidoxydans NBRC 16205.</title>
        <authorList>
            <person name="Hosoyama A."/>
            <person name="Uohara A."/>
            <person name="Ohji S."/>
            <person name="Ichikawa N."/>
        </authorList>
    </citation>
    <scope>NUCLEOTIDE SEQUENCE [LARGE SCALE GENOMIC DNA]</scope>
    <source>
        <strain evidence="6 7">NBRC 16205</strain>
    </source>
</reference>
<gene>
    <name evidence="6" type="ORF">PSU4_22920</name>
</gene>
<dbReference type="PROSITE" id="PS50977">
    <property type="entry name" value="HTH_TETR_2"/>
    <property type="match status" value="1"/>
</dbReference>
<comment type="caution">
    <text evidence="6">The sequence shown here is derived from an EMBL/GenBank/DDBJ whole genome shotgun (WGS) entry which is preliminary data.</text>
</comment>
<evidence type="ECO:0000313" key="7">
    <source>
        <dbReference type="Proteomes" id="UP000321685"/>
    </source>
</evidence>
<evidence type="ECO:0000256" key="3">
    <source>
        <dbReference type="ARBA" id="ARBA00023163"/>
    </source>
</evidence>
<dbReference type="InterPro" id="IPR001647">
    <property type="entry name" value="HTH_TetR"/>
</dbReference>